<feature type="domain" description="ParB-like N-terminal" evidence="2">
    <location>
        <begin position="42"/>
        <end position="127"/>
    </location>
</feature>
<keyword evidence="4" id="KW-1185">Reference proteome</keyword>
<protein>
    <submittedName>
        <fullName evidence="3">ParB domain protein nuclease</fullName>
    </submittedName>
</protein>
<dbReference type="Pfam" id="PF02195">
    <property type="entry name" value="ParB_N"/>
    <property type="match status" value="1"/>
</dbReference>
<dbReference type="SMART" id="SM00470">
    <property type="entry name" value="ParB"/>
    <property type="match status" value="1"/>
</dbReference>
<dbReference type="InterPro" id="IPR036086">
    <property type="entry name" value="ParB/Sulfiredoxin_sf"/>
</dbReference>
<dbReference type="CDD" id="cd16403">
    <property type="entry name" value="ParB_N_like_MT"/>
    <property type="match status" value="1"/>
</dbReference>
<dbReference type="KEGG" id="bph:Bphy_3400"/>
<dbReference type="Proteomes" id="UP000001192">
    <property type="component" value="Chromosome 2"/>
</dbReference>
<dbReference type="EMBL" id="CP001044">
    <property type="protein sequence ID" value="ACC72554.1"/>
    <property type="molecule type" value="Genomic_DNA"/>
</dbReference>
<dbReference type="REBASE" id="17904">
    <property type="entry name" value="M2.BphSTMORF3399P"/>
</dbReference>
<evidence type="ECO:0000313" key="3">
    <source>
        <dbReference type="EMBL" id="ACC72554.1"/>
    </source>
</evidence>
<dbReference type="AlphaFoldDB" id="B2JL25"/>
<dbReference type="RefSeq" id="WP_012402727.1">
    <property type="nucleotide sequence ID" value="NC_010623.1"/>
</dbReference>
<name>B2JL25_PARP8</name>
<dbReference type="SUPFAM" id="SSF110849">
    <property type="entry name" value="ParB/Sulfiredoxin"/>
    <property type="match status" value="1"/>
</dbReference>
<accession>B2JL25</accession>
<evidence type="ECO:0000256" key="1">
    <source>
        <dbReference type="SAM" id="MobiDB-lite"/>
    </source>
</evidence>
<feature type="region of interest" description="Disordered" evidence="1">
    <location>
        <begin position="1"/>
        <end position="37"/>
    </location>
</feature>
<proteinExistence type="predicted"/>
<dbReference type="HOGENOM" id="CLU_099062_2_0_4"/>
<sequence length="200" mass="21608">MTGKTRPARAPRAEPENVAGANGSPDAPESSTPAPWPALSIERRPLVSLVPYARNARLHSDAQINQIAASMREWGWTQPVLVSEDGMIIAGHGRVLAGLRLGLDEAPVMVARGWSEPKIRAYVIADNRLAETATWDREMLGAELAELRDAFDLTLTGFTAGEIDAMVVTDLPALGVEYDEHAADGVKFIKCPACGHEFPR</sequence>
<evidence type="ECO:0000313" key="4">
    <source>
        <dbReference type="Proteomes" id="UP000001192"/>
    </source>
</evidence>
<reference evidence="4" key="1">
    <citation type="journal article" date="2014" name="Stand. Genomic Sci.">
        <title>Complete genome sequence of Burkholderia phymatum STM815(T), a broad host range and efficient nitrogen-fixing symbiont of Mimosa species.</title>
        <authorList>
            <person name="Moulin L."/>
            <person name="Klonowska A."/>
            <person name="Caroline B."/>
            <person name="Booth K."/>
            <person name="Vriezen J.A."/>
            <person name="Melkonian R."/>
            <person name="James E.K."/>
            <person name="Young J.P."/>
            <person name="Bena G."/>
            <person name="Hauser L."/>
            <person name="Land M."/>
            <person name="Kyrpides N."/>
            <person name="Bruce D."/>
            <person name="Chain P."/>
            <person name="Copeland A."/>
            <person name="Pitluck S."/>
            <person name="Woyke T."/>
            <person name="Lizotte-Waniewski M."/>
            <person name="Bristow J."/>
            <person name="Riley M."/>
        </authorList>
    </citation>
    <scope>NUCLEOTIDE SEQUENCE [LARGE SCALE GENOMIC DNA]</scope>
    <source>
        <strain evidence="4">DSM 17167 / CIP 108236 / LMG 21445 / STM815</strain>
    </source>
</reference>
<dbReference type="STRING" id="391038.Bphy_3400"/>
<dbReference type="Gene3D" id="3.90.1530.10">
    <property type="entry name" value="Conserved hypothetical protein from pyrococcus furiosus pfu- 392566-001, ParB domain"/>
    <property type="match status" value="1"/>
</dbReference>
<dbReference type="InterPro" id="IPR003115">
    <property type="entry name" value="ParB_N"/>
</dbReference>
<gene>
    <name evidence="3" type="ordered locus">Bphy_3400</name>
</gene>
<evidence type="ECO:0000259" key="2">
    <source>
        <dbReference type="SMART" id="SM00470"/>
    </source>
</evidence>
<dbReference type="eggNOG" id="COG1475">
    <property type="taxonomic scope" value="Bacteria"/>
</dbReference>
<organism evidence="3 4">
    <name type="scientific">Paraburkholderia phymatum (strain DSM 17167 / CIP 108236 / LMG 21445 / STM815)</name>
    <name type="common">Burkholderia phymatum</name>
    <dbReference type="NCBI Taxonomy" id="391038"/>
    <lineage>
        <taxon>Bacteria</taxon>
        <taxon>Pseudomonadati</taxon>
        <taxon>Pseudomonadota</taxon>
        <taxon>Betaproteobacteria</taxon>
        <taxon>Burkholderiales</taxon>
        <taxon>Burkholderiaceae</taxon>
        <taxon>Paraburkholderia</taxon>
    </lineage>
</organism>
<dbReference type="OrthoDB" id="9816288at2"/>